<dbReference type="InterPro" id="IPR053317">
    <property type="entry name" value="Tubulin_polyglutamylase"/>
</dbReference>
<sequence>MGVNSLLGGNSGVFKSQTATSPMSNRQFRFMVMVSGVLVFGALLTALNVYELHKLTQQHWTKMHDPGEADAEGRGANHYAKPIAWIKGKRMESGYLKHVVNVFMRLGYEVTHNENENWDVLWAHNYPFNELKSTMQKLKPYQRVNHFPGSGYISNKVSLAVSGLPYIPRAFRMPAEKDALLKFSKVNPNMMFVQKSNNHRGIKIEKLDDLDLGTEGSFVQEFVHNPLLIDGYKFDIGVYTIITSIQPLRVYVFMGDVLFRFCPEKYHPFDPEIRDKYVVGDDYLPTWKVPSLTPFYTKFGSGMKSSFDAWLKSQGKSGCQHCVWDSVGDAIRTVFYAKESLFIQSGKSYPKTHNFFEMYRFDFVIDDQLRVHLMEANMSPNLSSQHFKENRLLYEQVVFNYLSLVGVGTAVHTGTVEPQSKDEEDMVVSVTDIAVFPNHCLKNCNASSACEQTQCQLCIPCLSSDTLVDLKLAYREHLARRACKRVVPQAINPDHAHTPSNMDSITPENTLMTEWFRGKCLTDSSFCN</sequence>
<dbReference type="Gene3D" id="3.30.470.20">
    <property type="entry name" value="ATP-grasp fold, B domain"/>
    <property type="match status" value="1"/>
</dbReference>
<dbReference type="InterPro" id="IPR004344">
    <property type="entry name" value="TTL/TTLL_fam"/>
</dbReference>
<keyword evidence="3" id="KW-1185">Reference proteome</keyword>
<keyword evidence="1" id="KW-1133">Transmembrane helix</keyword>
<dbReference type="EMBL" id="CAXKWB010011459">
    <property type="protein sequence ID" value="CAL4101472.1"/>
    <property type="molecule type" value="Genomic_DNA"/>
</dbReference>
<keyword evidence="1" id="KW-0812">Transmembrane</keyword>
<feature type="transmembrane region" description="Helical" evidence="1">
    <location>
        <begin position="30"/>
        <end position="50"/>
    </location>
</feature>
<keyword evidence="1" id="KW-0472">Membrane</keyword>
<evidence type="ECO:0008006" key="4">
    <source>
        <dbReference type="Google" id="ProtNLM"/>
    </source>
</evidence>
<reference evidence="2 3" key="1">
    <citation type="submission" date="2024-05" db="EMBL/GenBank/DDBJ databases">
        <authorList>
            <person name="Wallberg A."/>
        </authorList>
    </citation>
    <scope>NUCLEOTIDE SEQUENCE [LARGE SCALE GENOMIC DNA]</scope>
</reference>
<dbReference type="PANTHER" id="PTHR47113:SF1">
    <property type="entry name" value="LD09343P"/>
    <property type="match status" value="1"/>
</dbReference>
<comment type="caution">
    <text evidence="2">The sequence shown here is derived from an EMBL/GenBank/DDBJ whole genome shotgun (WGS) entry which is preliminary data.</text>
</comment>
<feature type="non-terminal residue" evidence="2">
    <location>
        <position position="528"/>
    </location>
</feature>
<protein>
    <recommendedName>
        <fullName evidence="4">Tubulin polyglutamylase TTLL6</fullName>
    </recommendedName>
</protein>
<accession>A0AAV2QYG6</accession>
<name>A0AAV2QYG6_MEGNR</name>
<evidence type="ECO:0000256" key="1">
    <source>
        <dbReference type="SAM" id="Phobius"/>
    </source>
</evidence>
<dbReference type="Pfam" id="PF03133">
    <property type="entry name" value="TTL"/>
    <property type="match status" value="1"/>
</dbReference>
<organism evidence="2 3">
    <name type="scientific">Meganyctiphanes norvegica</name>
    <name type="common">Northern krill</name>
    <name type="synonym">Thysanopoda norvegica</name>
    <dbReference type="NCBI Taxonomy" id="48144"/>
    <lineage>
        <taxon>Eukaryota</taxon>
        <taxon>Metazoa</taxon>
        <taxon>Ecdysozoa</taxon>
        <taxon>Arthropoda</taxon>
        <taxon>Crustacea</taxon>
        <taxon>Multicrustacea</taxon>
        <taxon>Malacostraca</taxon>
        <taxon>Eumalacostraca</taxon>
        <taxon>Eucarida</taxon>
        <taxon>Euphausiacea</taxon>
        <taxon>Euphausiidae</taxon>
        <taxon>Meganyctiphanes</taxon>
    </lineage>
</organism>
<dbReference type="PANTHER" id="PTHR47113">
    <property type="entry name" value="LD09343P"/>
    <property type="match status" value="1"/>
</dbReference>
<proteinExistence type="predicted"/>
<evidence type="ECO:0000313" key="2">
    <source>
        <dbReference type="EMBL" id="CAL4101472.1"/>
    </source>
</evidence>
<dbReference type="SUPFAM" id="SSF56059">
    <property type="entry name" value="Glutathione synthetase ATP-binding domain-like"/>
    <property type="match status" value="1"/>
</dbReference>
<evidence type="ECO:0000313" key="3">
    <source>
        <dbReference type="Proteomes" id="UP001497623"/>
    </source>
</evidence>
<dbReference type="AlphaFoldDB" id="A0AAV2QYG6"/>
<dbReference type="Proteomes" id="UP001497623">
    <property type="component" value="Unassembled WGS sequence"/>
</dbReference>
<dbReference type="PROSITE" id="PS51221">
    <property type="entry name" value="TTL"/>
    <property type="match status" value="1"/>
</dbReference>
<gene>
    <name evidence="2" type="ORF">MNOR_LOCUS17020</name>
</gene>